<evidence type="ECO:0000259" key="11">
    <source>
        <dbReference type="Pfam" id="PF01545"/>
    </source>
</evidence>
<dbReference type="InterPro" id="IPR050681">
    <property type="entry name" value="CDF/SLC30A"/>
</dbReference>
<dbReference type="InterPro" id="IPR058533">
    <property type="entry name" value="Cation_efflux_TM"/>
</dbReference>
<keyword evidence="14" id="KW-1185">Reference proteome</keyword>
<dbReference type="EMBL" id="LR877146">
    <property type="protein sequence ID" value="CAD2213548.1"/>
    <property type="molecule type" value="Genomic_DNA"/>
</dbReference>
<feature type="domain" description="Cation efflux protein cytoplasmic" evidence="12">
    <location>
        <begin position="368"/>
        <end position="439"/>
    </location>
</feature>
<feature type="domain" description="Cation efflux protein transmembrane" evidence="11">
    <location>
        <begin position="52"/>
        <end position="144"/>
    </location>
</feature>
<feature type="transmembrane region" description="Helical" evidence="10">
    <location>
        <begin position="119"/>
        <end position="138"/>
    </location>
</feature>
<accession>A0A7G2C1A9</accession>
<evidence type="ECO:0000256" key="3">
    <source>
        <dbReference type="ARBA" id="ARBA00022448"/>
    </source>
</evidence>
<protein>
    <submittedName>
        <fullName evidence="13">Cation efflux family, putative</fullName>
    </submittedName>
</protein>
<keyword evidence="3" id="KW-0813">Transport</keyword>
<proteinExistence type="inferred from homology"/>
<evidence type="ECO:0000313" key="13">
    <source>
        <dbReference type="EMBL" id="CAD2213548.1"/>
    </source>
</evidence>
<organism evidence="13 14">
    <name type="scientific">Angomonas deanei</name>
    <dbReference type="NCBI Taxonomy" id="59799"/>
    <lineage>
        <taxon>Eukaryota</taxon>
        <taxon>Discoba</taxon>
        <taxon>Euglenozoa</taxon>
        <taxon>Kinetoplastea</taxon>
        <taxon>Metakinetoplastina</taxon>
        <taxon>Trypanosomatida</taxon>
        <taxon>Trypanosomatidae</taxon>
        <taxon>Strigomonadinae</taxon>
        <taxon>Angomonas</taxon>
    </lineage>
</organism>
<feature type="domain" description="Cation efflux protein transmembrane" evidence="11">
    <location>
        <begin position="196"/>
        <end position="364"/>
    </location>
</feature>
<dbReference type="InterPro" id="IPR002524">
    <property type="entry name" value="Cation_efflux"/>
</dbReference>
<dbReference type="GO" id="GO:0005886">
    <property type="term" value="C:plasma membrane"/>
    <property type="evidence" value="ECO:0007669"/>
    <property type="project" value="TreeGrafter"/>
</dbReference>
<dbReference type="PANTHER" id="PTHR11562:SF17">
    <property type="entry name" value="RE54080P-RELATED"/>
    <property type="match status" value="1"/>
</dbReference>
<feature type="transmembrane region" description="Helical" evidence="10">
    <location>
        <begin position="330"/>
        <end position="356"/>
    </location>
</feature>
<evidence type="ECO:0000256" key="10">
    <source>
        <dbReference type="SAM" id="Phobius"/>
    </source>
</evidence>
<reference evidence="13 14" key="1">
    <citation type="submission" date="2020-08" db="EMBL/GenBank/DDBJ databases">
        <authorList>
            <person name="Newling K."/>
            <person name="Davey J."/>
            <person name="Forrester S."/>
        </authorList>
    </citation>
    <scope>NUCLEOTIDE SEQUENCE [LARGE SCALE GENOMIC DNA]</scope>
    <source>
        <strain evidence="14">Crithidia deanei Carvalho (ATCC PRA-265)</strain>
    </source>
</reference>
<feature type="compositionally biased region" description="Basic and acidic residues" evidence="9">
    <location>
        <begin position="234"/>
        <end position="276"/>
    </location>
</feature>
<evidence type="ECO:0000256" key="8">
    <source>
        <dbReference type="ARBA" id="ARBA00023136"/>
    </source>
</evidence>
<sequence>MSDNEETALLIGAHSPQYDATDGSHLKPEESSAIDEALSNVQKRRNKEKKVLLAALIFCFVFMVLEFISGVIANSLALLTDAIHLLTDVGSYALSIGALVTAGRVACGTYNYGWHRAEVIGTLISVFSIWALVVWIVIEALSRVSRIIQCSRVPGRLVADAMKSAAKSPSTSAPKQSGFWASLRGDDGEGDSLECYPINSQVMMVVGVLGLLVNVICACILYFGGSHGHSHFGGEHNHSHGDHDHDHDHDHSHGDHDHDHGHDHGHGGDHHDEHESTGGSTILGAKTGFAVNAALLHALGDSIQSVGVIIAGVFIYFMNNYSYGVHSYKYSIYNLADPVCSVCFAIITVNMTFSLLKSLLGILMESTPPSVNYNDLETALSKIEGVKSVHDLHVWSLSADYVALSVHLVADNNEEVLRKAQEVCHLFRIKHTTIQVDSCADGQSNCQGNCGSPNVCEAPGRMHSH</sequence>
<evidence type="ECO:0000313" key="14">
    <source>
        <dbReference type="Proteomes" id="UP000515908"/>
    </source>
</evidence>
<comment type="similarity">
    <text evidence="2">Belongs to the cation diffusion facilitator (CDF) transporter (TC 2.A.4) family. SLC30A subfamily.</text>
</comment>
<feature type="transmembrane region" description="Helical" evidence="10">
    <location>
        <begin position="202"/>
        <end position="223"/>
    </location>
</feature>
<keyword evidence="4 10" id="KW-0812">Transmembrane</keyword>
<dbReference type="Pfam" id="PF01545">
    <property type="entry name" value="Cation_efflux"/>
    <property type="match status" value="2"/>
</dbReference>
<dbReference type="Gene3D" id="1.20.1510.10">
    <property type="entry name" value="Cation efflux protein transmembrane domain"/>
    <property type="match status" value="1"/>
</dbReference>
<feature type="region of interest" description="Disordered" evidence="9">
    <location>
        <begin position="234"/>
        <end position="278"/>
    </location>
</feature>
<dbReference type="NCBIfam" id="TIGR01297">
    <property type="entry name" value="CDF"/>
    <property type="match status" value="2"/>
</dbReference>
<evidence type="ECO:0000256" key="9">
    <source>
        <dbReference type="SAM" id="MobiDB-lite"/>
    </source>
</evidence>
<gene>
    <name evidence="13" type="ORF">ADEAN_000099100</name>
</gene>
<dbReference type="GO" id="GO:0005385">
    <property type="term" value="F:zinc ion transmembrane transporter activity"/>
    <property type="evidence" value="ECO:0007669"/>
    <property type="project" value="TreeGrafter"/>
</dbReference>
<evidence type="ECO:0000256" key="6">
    <source>
        <dbReference type="ARBA" id="ARBA00022989"/>
    </source>
</evidence>
<evidence type="ECO:0000256" key="2">
    <source>
        <dbReference type="ARBA" id="ARBA00008873"/>
    </source>
</evidence>
<dbReference type="AlphaFoldDB" id="A0A7G2C1A9"/>
<dbReference type="SUPFAM" id="SSF161111">
    <property type="entry name" value="Cation efflux protein transmembrane domain-like"/>
    <property type="match status" value="1"/>
</dbReference>
<evidence type="ECO:0000256" key="1">
    <source>
        <dbReference type="ARBA" id="ARBA00004141"/>
    </source>
</evidence>
<dbReference type="OrthoDB" id="9944568at2759"/>
<feature type="transmembrane region" description="Helical" evidence="10">
    <location>
        <begin position="51"/>
        <end position="77"/>
    </location>
</feature>
<dbReference type="InterPro" id="IPR027470">
    <property type="entry name" value="Cation_efflux_CTD"/>
</dbReference>
<dbReference type="VEuPathDB" id="TriTrypDB:ADEAN_000099100"/>
<comment type="subcellular location">
    <subcellularLocation>
        <location evidence="1">Membrane</location>
        <topology evidence="1">Multi-pass membrane protein</topology>
    </subcellularLocation>
</comment>
<keyword evidence="8 10" id="KW-0472">Membrane</keyword>
<keyword evidence="6 10" id="KW-1133">Transmembrane helix</keyword>
<evidence type="ECO:0000256" key="4">
    <source>
        <dbReference type="ARBA" id="ARBA00022692"/>
    </source>
</evidence>
<evidence type="ECO:0000259" key="12">
    <source>
        <dbReference type="Pfam" id="PF16916"/>
    </source>
</evidence>
<evidence type="ECO:0000256" key="7">
    <source>
        <dbReference type="ARBA" id="ARBA00023065"/>
    </source>
</evidence>
<dbReference type="Proteomes" id="UP000515908">
    <property type="component" value="Chromosome 02"/>
</dbReference>
<dbReference type="Pfam" id="PF16916">
    <property type="entry name" value="ZT_dimer"/>
    <property type="match status" value="1"/>
</dbReference>
<dbReference type="PANTHER" id="PTHR11562">
    <property type="entry name" value="CATION EFFLUX PROTEIN/ ZINC TRANSPORTER"/>
    <property type="match status" value="1"/>
</dbReference>
<evidence type="ECO:0000256" key="5">
    <source>
        <dbReference type="ARBA" id="ARBA00022906"/>
    </source>
</evidence>
<keyword evidence="7" id="KW-0406">Ion transport</keyword>
<dbReference type="SUPFAM" id="SSF160240">
    <property type="entry name" value="Cation efflux protein cytoplasmic domain-like"/>
    <property type="match status" value="1"/>
</dbReference>
<keyword evidence="5" id="KW-0864">Zinc transport</keyword>
<name>A0A7G2C1A9_9TRYP</name>
<dbReference type="InterPro" id="IPR027469">
    <property type="entry name" value="Cation_efflux_TMD_sf"/>
</dbReference>
<feature type="transmembrane region" description="Helical" evidence="10">
    <location>
        <begin position="294"/>
        <end position="318"/>
    </location>
</feature>
<keyword evidence="5" id="KW-0862">Zinc</keyword>
<dbReference type="InterPro" id="IPR036837">
    <property type="entry name" value="Cation_efflux_CTD_sf"/>
</dbReference>